<keyword evidence="3" id="KW-1185">Reference proteome</keyword>
<dbReference type="STRING" id="990371.SAMN05421813_109121"/>
<protein>
    <submittedName>
        <fullName evidence="2">Tetratricopeptide repeat-containing protein</fullName>
    </submittedName>
</protein>
<name>A0A1G9S8B2_9SPHI</name>
<dbReference type="AlphaFoldDB" id="A0A1G9S8B2"/>
<sequence>MHLIRLQKLLDFLKNEPDDPFLKYALATEYLSQNDIEKALFYFEDLLSKHPEYVGTYYHIGKLYERLDRKSEAILIYQKGMEVARRAGDSHAYSELQTVFNSASGLDYEDD</sequence>
<dbReference type="SMART" id="SM00028">
    <property type="entry name" value="TPR"/>
    <property type="match status" value="2"/>
</dbReference>
<evidence type="ECO:0000256" key="1">
    <source>
        <dbReference type="PROSITE-ProRule" id="PRU00339"/>
    </source>
</evidence>
<evidence type="ECO:0000313" key="3">
    <source>
        <dbReference type="Proteomes" id="UP000199226"/>
    </source>
</evidence>
<dbReference type="OrthoDB" id="1524733at2"/>
<dbReference type="InterPro" id="IPR011990">
    <property type="entry name" value="TPR-like_helical_dom_sf"/>
</dbReference>
<gene>
    <name evidence="2" type="ORF">SAMN05421813_109121</name>
</gene>
<organism evidence="2 3">
    <name type="scientific">Daejeonella rubra</name>
    <dbReference type="NCBI Taxonomy" id="990371"/>
    <lineage>
        <taxon>Bacteria</taxon>
        <taxon>Pseudomonadati</taxon>
        <taxon>Bacteroidota</taxon>
        <taxon>Sphingobacteriia</taxon>
        <taxon>Sphingobacteriales</taxon>
        <taxon>Sphingobacteriaceae</taxon>
        <taxon>Daejeonella</taxon>
    </lineage>
</organism>
<feature type="repeat" description="TPR" evidence="1">
    <location>
        <begin position="20"/>
        <end position="53"/>
    </location>
</feature>
<dbReference type="SUPFAM" id="SSF48452">
    <property type="entry name" value="TPR-like"/>
    <property type="match status" value="1"/>
</dbReference>
<feature type="repeat" description="TPR" evidence="1">
    <location>
        <begin position="54"/>
        <end position="87"/>
    </location>
</feature>
<keyword evidence="1" id="KW-0802">TPR repeat</keyword>
<proteinExistence type="predicted"/>
<dbReference type="RefSeq" id="WP_090703866.1">
    <property type="nucleotide sequence ID" value="NZ_FNHH01000009.1"/>
</dbReference>
<evidence type="ECO:0000313" key="2">
    <source>
        <dbReference type="EMBL" id="SDM31709.1"/>
    </source>
</evidence>
<dbReference type="Pfam" id="PF13181">
    <property type="entry name" value="TPR_8"/>
    <property type="match status" value="2"/>
</dbReference>
<accession>A0A1G9S8B2</accession>
<dbReference type="Gene3D" id="1.25.40.10">
    <property type="entry name" value="Tetratricopeptide repeat domain"/>
    <property type="match status" value="1"/>
</dbReference>
<dbReference type="EMBL" id="FNHH01000009">
    <property type="protein sequence ID" value="SDM31709.1"/>
    <property type="molecule type" value="Genomic_DNA"/>
</dbReference>
<dbReference type="PROSITE" id="PS50005">
    <property type="entry name" value="TPR"/>
    <property type="match status" value="2"/>
</dbReference>
<reference evidence="3" key="1">
    <citation type="submission" date="2016-10" db="EMBL/GenBank/DDBJ databases">
        <authorList>
            <person name="Varghese N."/>
            <person name="Submissions S."/>
        </authorList>
    </citation>
    <scope>NUCLEOTIDE SEQUENCE [LARGE SCALE GENOMIC DNA]</scope>
    <source>
        <strain evidence="3">DSM 24536</strain>
    </source>
</reference>
<dbReference type="Proteomes" id="UP000199226">
    <property type="component" value="Unassembled WGS sequence"/>
</dbReference>
<dbReference type="InterPro" id="IPR019734">
    <property type="entry name" value="TPR_rpt"/>
</dbReference>